<dbReference type="InterPro" id="IPR013780">
    <property type="entry name" value="Glyco_hydro_b"/>
</dbReference>
<name>A0A402AC31_9CHLR</name>
<proteinExistence type="predicted"/>
<gene>
    <name evidence="2" type="ORF">KDK_04620</name>
</gene>
<dbReference type="Gene3D" id="2.60.40.1180">
    <property type="entry name" value="Golgi alpha-mannosidase II"/>
    <property type="match status" value="1"/>
</dbReference>
<reference evidence="3" key="1">
    <citation type="submission" date="2018-12" db="EMBL/GenBank/DDBJ databases">
        <title>Tengunoibacter tsumagoiensis gen. nov., sp. nov., Dictyobacter kobayashii sp. nov., D. alpinus sp. nov., and D. joshuensis sp. nov. and description of Dictyobacteraceae fam. nov. within the order Ktedonobacterales isolated from Tengu-no-mugimeshi.</title>
        <authorList>
            <person name="Wang C.M."/>
            <person name="Zheng Y."/>
            <person name="Sakai Y."/>
            <person name="Toyoda A."/>
            <person name="Minakuchi Y."/>
            <person name="Abe K."/>
            <person name="Yokota A."/>
            <person name="Yabe S."/>
        </authorList>
    </citation>
    <scope>NUCLEOTIDE SEQUENCE [LARGE SCALE GENOMIC DNA]</scope>
    <source>
        <strain evidence="3">Uno11</strain>
    </source>
</reference>
<dbReference type="GO" id="GO:0004565">
    <property type="term" value="F:beta-galactosidase activity"/>
    <property type="evidence" value="ECO:0007669"/>
    <property type="project" value="InterPro"/>
</dbReference>
<dbReference type="InterPro" id="IPR013739">
    <property type="entry name" value="Beta_galactosidase_C"/>
</dbReference>
<sequence length="81" mass="8942">MATEICRQTNVQPLLPIDSNIEVTRRITSNGESVYFLLNHQQQARQVTLPKGSTYTSLLDGATVKDQLTIPAMDAVVLQAQ</sequence>
<accession>A0A402AC31</accession>
<keyword evidence="3" id="KW-1185">Reference proteome</keyword>
<feature type="domain" description="Beta-galactosidase C-terminal" evidence="1">
    <location>
        <begin position="21"/>
        <end position="79"/>
    </location>
</feature>
<evidence type="ECO:0000313" key="3">
    <source>
        <dbReference type="Proteomes" id="UP000287188"/>
    </source>
</evidence>
<dbReference type="EMBL" id="BIFS01000001">
    <property type="protein sequence ID" value="GCE16662.1"/>
    <property type="molecule type" value="Genomic_DNA"/>
</dbReference>
<organism evidence="2 3">
    <name type="scientific">Dictyobacter kobayashii</name>
    <dbReference type="NCBI Taxonomy" id="2014872"/>
    <lineage>
        <taxon>Bacteria</taxon>
        <taxon>Bacillati</taxon>
        <taxon>Chloroflexota</taxon>
        <taxon>Ktedonobacteria</taxon>
        <taxon>Ktedonobacterales</taxon>
        <taxon>Dictyobacteraceae</taxon>
        <taxon>Dictyobacter</taxon>
    </lineage>
</organism>
<dbReference type="AlphaFoldDB" id="A0A402AC31"/>
<dbReference type="Proteomes" id="UP000287188">
    <property type="component" value="Unassembled WGS sequence"/>
</dbReference>
<dbReference type="GO" id="GO:0006012">
    <property type="term" value="P:galactose metabolic process"/>
    <property type="evidence" value="ECO:0007669"/>
    <property type="project" value="InterPro"/>
</dbReference>
<comment type="caution">
    <text evidence="2">The sequence shown here is derived from an EMBL/GenBank/DDBJ whole genome shotgun (WGS) entry which is preliminary data.</text>
</comment>
<dbReference type="Pfam" id="PF08533">
    <property type="entry name" value="Glyco_hydro_42C"/>
    <property type="match status" value="1"/>
</dbReference>
<protein>
    <recommendedName>
        <fullName evidence="1">Beta-galactosidase C-terminal domain-containing protein</fullName>
    </recommendedName>
</protein>
<evidence type="ECO:0000259" key="1">
    <source>
        <dbReference type="Pfam" id="PF08533"/>
    </source>
</evidence>
<evidence type="ECO:0000313" key="2">
    <source>
        <dbReference type="EMBL" id="GCE16662.1"/>
    </source>
</evidence>
<dbReference type="SUPFAM" id="SSF51011">
    <property type="entry name" value="Glycosyl hydrolase domain"/>
    <property type="match status" value="1"/>
</dbReference>